<dbReference type="Pfam" id="PF08447">
    <property type="entry name" value="PAS_3"/>
    <property type="match status" value="1"/>
</dbReference>
<feature type="domain" description="Histidine kinase" evidence="9">
    <location>
        <begin position="490"/>
        <end position="719"/>
    </location>
</feature>
<evidence type="ECO:0000256" key="3">
    <source>
        <dbReference type="ARBA" id="ARBA00022553"/>
    </source>
</evidence>
<dbReference type="Pfam" id="PF13181">
    <property type="entry name" value="TPR_8"/>
    <property type="match status" value="1"/>
</dbReference>
<dbReference type="CDD" id="cd00082">
    <property type="entry name" value="HisKA"/>
    <property type="match status" value="1"/>
</dbReference>
<dbReference type="PROSITE" id="PS50005">
    <property type="entry name" value="TPR"/>
    <property type="match status" value="1"/>
</dbReference>
<dbReference type="InterPro" id="IPR003594">
    <property type="entry name" value="HATPase_dom"/>
</dbReference>
<evidence type="ECO:0000256" key="6">
    <source>
        <dbReference type="PROSITE-ProRule" id="PRU00339"/>
    </source>
</evidence>
<evidence type="ECO:0000256" key="1">
    <source>
        <dbReference type="ARBA" id="ARBA00000085"/>
    </source>
</evidence>
<dbReference type="InterPro" id="IPR000014">
    <property type="entry name" value="PAS"/>
</dbReference>
<evidence type="ECO:0000256" key="5">
    <source>
        <dbReference type="ARBA" id="ARBA00022777"/>
    </source>
</evidence>
<gene>
    <name evidence="10" type="ORF">CEX98_03995</name>
</gene>
<dbReference type="Pfam" id="PF13424">
    <property type="entry name" value="TPR_12"/>
    <property type="match status" value="1"/>
</dbReference>
<dbReference type="Gene3D" id="1.25.40.10">
    <property type="entry name" value="Tetratricopeptide repeat domain"/>
    <property type="match status" value="2"/>
</dbReference>
<dbReference type="InterPro" id="IPR052162">
    <property type="entry name" value="Sensor_kinase/Photoreceptor"/>
</dbReference>
<dbReference type="EMBL" id="NKHF01000018">
    <property type="protein sequence ID" value="PCK33073.1"/>
    <property type="molecule type" value="Genomic_DNA"/>
</dbReference>
<dbReference type="RefSeq" id="WP_099640831.1">
    <property type="nucleotide sequence ID" value="NZ_NKHF01000018.1"/>
</dbReference>
<evidence type="ECO:0000256" key="7">
    <source>
        <dbReference type="SAM" id="Coils"/>
    </source>
</evidence>
<dbReference type="AlphaFoldDB" id="A0A2A5JUC2"/>
<dbReference type="SUPFAM" id="SSF47384">
    <property type="entry name" value="Homodimeric domain of signal transducing histidine kinase"/>
    <property type="match status" value="1"/>
</dbReference>
<dbReference type="Pfam" id="PF02518">
    <property type="entry name" value="HATPase_c"/>
    <property type="match status" value="1"/>
</dbReference>
<feature type="transmembrane region" description="Helical" evidence="8">
    <location>
        <begin position="279"/>
        <end position="296"/>
    </location>
</feature>
<proteinExistence type="predicted"/>
<keyword evidence="8" id="KW-0472">Membrane</keyword>
<dbReference type="InterPro" id="IPR036097">
    <property type="entry name" value="HisK_dim/P_sf"/>
</dbReference>
<protein>
    <recommendedName>
        <fullName evidence="2">histidine kinase</fullName>
        <ecNumber evidence="2">2.7.13.3</ecNumber>
    </recommendedName>
</protein>
<keyword evidence="5" id="KW-0418">Kinase</keyword>
<dbReference type="PRINTS" id="PR00344">
    <property type="entry name" value="BCTRLSENSOR"/>
</dbReference>
<keyword evidence="3" id="KW-0597">Phosphoprotein</keyword>
<evidence type="ECO:0000256" key="8">
    <source>
        <dbReference type="SAM" id="Phobius"/>
    </source>
</evidence>
<dbReference type="CDD" id="cd00075">
    <property type="entry name" value="HATPase"/>
    <property type="match status" value="1"/>
</dbReference>
<evidence type="ECO:0000256" key="2">
    <source>
        <dbReference type="ARBA" id="ARBA00012438"/>
    </source>
</evidence>
<keyword evidence="8" id="KW-0812">Transmembrane</keyword>
<comment type="caution">
    <text evidence="10">The sequence shown here is derived from an EMBL/GenBank/DDBJ whole genome shotgun (WGS) entry which is preliminary data.</text>
</comment>
<dbReference type="SMART" id="SM00028">
    <property type="entry name" value="TPR"/>
    <property type="match status" value="3"/>
</dbReference>
<dbReference type="GO" id="GO:0000155">
    <property type="term" value="F:phosphorelay sensor kinase activity"/>
    <property type="evidence" value="ECO:0007669"/>
    <property type="project" value="InterPro"/>
</dbReference>
<sequence length="732" mass="82165">MDRIGSTFRAVGDFDNALHYRLQAVEGQLKYGSKRGQATVLNNTATIYKDLGRYDEAIEMHKRSLALKEELGYERGMVYSYNNLGETYRLSGDFKSAKLYLHKAQELATKLDNPMLLGATNLYLGRIALAESRYQDAERFLTDAMYTYRRRNSVTRLAEGLTEQANLAFAQEQYKKAETLYMEAIDYAQQSQKNVVLLNAYESLSQMYAELNNYKSAFEMQKRYQASRDSLFDANSQQRIEMLIVQNQIQETQRHLSFLKQQAQLTESKLKHKIANRNLMILGVLTLVALVGYFYSRRVHKRELALLSRSHAAIAEKEQKLSLALWASGDVLWSWDVKNKIISRENAGRLDALPEGQVDPSWEAYRSFVHEEDFDRLIAQLEAVKSNQEDAFEVSYRVKNKAGEWAWVQDKGKVVETDEVGAPKKVAGIQHDITILKQQEADLVVLNTELEMRVKQRTHDLVETLDKLKVTQQSLVEAEKMAALGALVAGLAHEINTPLGTAMTAITHLEAELAQLKDKIASQSLTKSNLQSGLDGITSGKDIVLKGVERAIGLVQQFKRVSVSGTETEVAKAPFGELVETAFRCAKSNNGEPDNIELCVNQDGEVATYLDPLMQVLELLLSNAIQHAKPKTALIIHAAFHEYDTYFEVVIEDNGVGVEADIRNKIFEPFYTSMRHAGSVGLGLNIVFNLVVQLLGGEIHCEASQLGGAKFRFSIAKNVDKVSARSLQSESE</sequence>
<evidence type="ECO:0000313" key="11">
    <source>
        <dbReference type="Proteomes" id="UP000228621"/>
    </source>
</evidence>
<organism evidence="10 11">
    <name type="scientific">Pseudoalteromonas piscicida</name>
    <dbReference type="NCBI Taxonomy" id="43662"/>
    <lineage>
        <taxon>Bacteria</taxon>
        <taxon>Pseudomonadati</taxon>
        <taxon>Pseudomonadota</taxon>
        <taxon>Gammaproteobacteria</taxon>
        <taxon>Alteromonadales</taxon>
        <taxon>Pseudoalteromonadaceae</taxon>
        <taxon>Pseudoalteromonas</taxon>
    </lineage>
</organism>
<dbReference type="InterPro" id="IPR013655">
    <property type="entry name" value="PAS_fold_3"/>
</dbReference>
<dbReference type="SMART" id="SM00387">
    <property type="entry name" value="HATPase_c"/>
    <property type="match status" value="1"/>
</dbReference>
<name>A0A2A5JUC2_PSEO7</name>
<dbReference type="InterPro" id="IPR011990">
    <property type="entry name" value="TPR-like_helical_dom_sf"/>
</dbReference>
<dbReference type="InterPro" id="IPR036890">
    <property type="entry name" value="HATPase_C_sf"/>
</dbReference>
<dbReference type="Proteomes" id="UP000228621">
    <property type="component" value="Unassembled WGS sequence"/>
</dbReference>
<evidence type="ECO:0000259" key="9">
    <source>
        <dbReference type="PROSITE" id="PS50109"/>
    </source>
</evidence>
<comment type="catalytic activity">
    <reaction evidence="1">
        <text>ATP + protein L-histidine = ADP + protein N-phospho-L-histidine.</text>
        <dbReference type="EC" id="2.7.13.3"/>
    </reaction>
</comment>
<keyword evidence="6" id="KW-0802">TPR repeat</keyword>
<dbReference type="InterPro" id="IPR004358">
    <property type="entry name" value="Sig_transdc_His_kin-like_C"/>
</dbReference>
<dbReference type="InterPro" id="IPR005467">
    <property type="entry name" value="His_kinase_dom"/>
</dbReference>
<dbReference type="InterPro" id="IPR035965">
    <property type="entry name" value="PAS-like_dom_sf"/>
</dbReference>
<dbReference type="SUPFAM" id="SSF48452">
    <property type="entry name" value="TPR-like"/>
    <property type="match status" value="2"/>
</dbReference>
<reference evidence="11" key="1">
    <citation type="journal article" date="2019" name="Genome Announc.">
        <title>Draft Genome Sequence of Pseudoalteromonas piscicida Strain 36Y ROTHPW, an Hypersaline Seawater Isolate from the South Coast of Sonora, Mexico.</title>
        <authorList>
            <person name="Sanchez-Diaz R."/>
            <person name="Molina-Garza Z.J."/>
            <person name="Cruz-Suarez L.E."/>
            <person name="Selvin J."/>
            <person name="Kiran G.S."/>
            <person name="Ibarra-Gamez J.C."/>
            <person name="Gomez-Gil B."/>
            <person name="Galaviz-Silva L."/>
        </authorList>
    </citation>
    <scope>NUCLEOTIDE SEQUENCE [LARGE SCALE GENOMIC DNA]</scope>
    <source>
        <strain evidence="11">36Y_RITHPW</strain>
    </source>
</reference>
<dbReference type="Gene3D" id="3.30.565.10">
    <property type="entry name" value="Histidine kinase-like ATPase, C-terminal domain"/>
    <property type="match status" value="1"/>
</dbReference>
<dbReference type="SUPFAM" id="SSF55874">
    <property type="entry name" value="ATPase domain of HSP90 chaperone/DNA topoisomerase II/histidine kinase"/>
    <property type="match status" value="1"/>
</dbReference>
<dbReference type="SUPFAM" id="SSF55785">
    <property type="entry name" value="PYP-like sensor domain (PAS domain)"/>
    <property type="match status" value="1"/>
</dbReference>
<dbReference type="CDD" id="cd00130">
    <property type="entry name" value="PAS"/>
    <property type="match status" value="1"/>
</dbReference>
<accession>A0A2A5JUC2</accession>
<dbReference type="InterPro" id="IPR003661">
    <property type="entry name" value="HisK_dim/P_dom"/>
</dbReference>
<feature type="coiled-coil region" evidence="7">
    <location>
        <begin position="499"/>
        <end position="526"/>
    </location>
</feature>
<dbReference type="PANTHER" id="PTHR43304:SF1">
    <property type="entry name" value="PAC DOMAIN-CONTAINING PROTEIN"/>
    <property type="match status" value="1"/>
</dbReference>
<dbReference type="PROSITE" id="PS50109">
    <property type="entry name" value="HIS_KIN"/>
    <property type="match status" value="1"/>
</dbReference>
<keyword evidence="11" id="KW-1185">Reference proteome</keyword>
<keyword evidence="7" id="KW-0175">Coiled coil</keyword>
<feature type="repeat" description="TPR" evidence="6">
    <location>
        <begin position="38"/>
        <end position="71"/>
    </location>
</feature>
<evidence type="ECO:0000256" key="4">
    <source>
        <dbReference type="ARBA" id="ARBA00022679"/>
    </source>
</evidence>
<evidence type="ECO:0000313" key="10">
    <source>
        <dbReference type="EMBL" id="PCK33073.1"/>
    </source>
</evidence>
<keyword evidence="8" id="KW-1133">Transmembrane helix</keyword>
<dbReference type="Gene3D" id="1.10.287.130">
    <property type="match status" value="1"/>
</dbReference>
<dbReference type="InterPro" id="IPR019734">
    <property type="entry name" value="TPR_rpt"/>
</dbReference>
<dbReference type="EC" id="2.7.13.3" evidence="2"/>
<dbReference type="PANTHER" id="PTHR43304">
    <property type="entry name" value="PHYTOCHROME-LIKE PROTEIN CPH1"/>
    <property type="match status" value="1"/>
</dbReference>
<keyword evidence="4" id="KW-0808">Transferase</keyword>
<dbReference type="Gene3D" id="3.30.450.20">
    <property type="entry name" value="PAS domain"/>
    <property type="match status" value="1"/>
</dbReference>